<dbReference type="Pfam" id="PF02350">
    <property type="entry name" value="Epimerase_2"/>
    <property type="match status" value="1"/>
</dbReference>
<dbReference type="CDD" id="cd03786">
    <property type="entry name" value="GTB_UDP-GlcNAc_2-Epimerase"/>
    <property type="match status" value="1"/>
</dbReference>
<dbReference type="EMBL" id="JAUSUA010000001">
    <property type="protein sequence ID" value="MDQ0206057.1"/>
    <property type="molecule type" value="Genomic_DNA"/>
</dbReference>
<evidence type="ECO:0000313" key="6">
    <source>
        <dbReference type="EMBL" id="MDQ0206057.1"/>
    </source>
</evidence>
<dbReference type="GO" id="GO:0008761">
    <property type="term" value="F:UDP-N-acetylglucosamine 2-epimerase activity"/>
    <property type="evidence" value="ECO:0007669"/>
    <property type="project" value="UniProtKB-EC"/>
</dbReference>
<evidence type="ECO:0000256" key="1">
    <source>
        <dbReference type="ARBA" id="ARBA00023235"/>
    </source>
</evidence>
<dbReference type="RefSeq" id="WP_306980191.1">
    <property type="nucleotide sequence ID" value="NZ_JAUSUA010000001.1"/>
</dbReference>
<evidence type="ECO:0000256" key="2">
    <source>
        <dbReference type="ARBA" id="ARBA00038209"/>
    </source>
</evidence>
<dbReference type="Gene3D" id="3.40.50.2000">
    <property type="entry name" value="Glycogen Phosphorylase B"/>
    <property type="match status" value="2"/>
</dbReference>
<comment type="caution">
    <text evidence="6">The sequence shown here is derived from an EMBL/GenBank/DDBJ whole genome shotgun (WGS) entry which is preliminary data.</text>
</comment>
<comment type="similarity">
    <text evidence="2 4">Belongs to the UDP-N-acetylglucosamine 2-epimerase family.</text>
</comment>
<dbReference type="PANTHER" id="PTHR43174">
    <property type="entry name" value="UDP-N-ACETYLGLUCOSAMINE 2-EPIMERASE"/>
    <property type="match status" value="1"/>
</dbReference>
<dbReference type="NCBIfam" id="TIGR00236">
    <property type="entry name" value="wecB"/>
    <property type="match status" value="1"/>
</dbReference>
<organism evidence="6 7">
    <name type="scientific">Alkalicoccobacillus murimartini</name>
    <dbReference type="NCBI Taxonomy" id="171685"/>
    <lineage>
        <taxon>Bacteria</taxon>
        <taxon>Bacillati</taxon>
        <taxon>Bacillota</taxon>
        <taxon>Bacilli</taxon>
        <taxon>Bacillales</taxon>
        <taxon>Bacillaceae</taxon>
        <taxon>Alkalicoccobacillus</taxon>
    </lineage>
</organism>
<dbReference type="PANTHER" id="PTHR43174:SF2">
    <property type="entry name" value="UDP-N-ACETYLGLUCOSAMINE 2-EPIMERASE"/>
    <property type="match status" value="1"/>
</dbReference>
<accession>A0ABT9YDZ3</accession>
<evidence type="ECO:0000313" key="7">
    <source>
        <dbReference type="Proteomes" id="UP001225034"/>
    </source>
</evidence>
<proteinExistence type="inferred from homology"/>
<protein>
    <recommendedName>
        <fullName evidence="3">UDP-N-acetylglucosamine 2-epimerase (non-hydrolyzing)</fullName>
        <ecNumber evidence="3">5.1.3.14</ecNumber>
    </recommendedName>
</protein>
<dbReference type="EC" id="5.1.3.14" evidence="3"/>
<name>A0ABT9YDZ3_9BACI</name>
<dbReference type="SUPFAM" id="SSF53756">
    <property type="entry name" value="UDP-Glycosyltransferase/glycogen phosphorylase"/>
    <property type="match status" value="1"/>
</dbReference>
<dbReference type="Proteomes" id="UP001225034">
    <property type="component" value="Unassembled WGS sequence"/>
</dbReference>
<evidence type="ECO:0000256" key="4">
    <source>
        <dbReference type="RuleBase" id="RU003513"/>
    </source>
</evidence>
<evidence type="ECO:0000256" key="3">
    <source>
        <dbReference type="ARBA" id="ARBA00038858"/>
    </source>
</evidence>
<gene>
    <name evidence="6" type="ORF">J2S05_000831</name>
</gene>
<dbReference type="InterPro" id="IPR003331">
    <property type="entry name" value="UDP_GlcNAc_Epimerase_2_dom"/>
</dbReference>
<feature type="domain" description="UDP-N-acetylglucosamine 2-epimerase" evidence="5">
    <location>
        <begin position="25"/>
        <end position="363"/>
    </location>
</feature>
<reference evidence="6 7" key="1">
    <citation type="submission" date="2023-07" db="EMBL/GenBank/DDBJ databases">
        <title>Genomic Encyclopedia of Type Strains, Phase IV (KMG-IV): sequencing the most valuable type-strain genomes for metagenomic binning, comparative biology and taxonomic classification.</title>
        <authorList>
            <person name="Goeker M."/>
        </authorList>
    </citation>
    <scope>NUCLEOTIDE SEQUENCE [LARGE SCALE GENOMIC DNA]</scope>
    <source>
        <strain evidence="6 7">DSM 19154</strain>
    </source>
</reference>
<dbReference type="InterPro" id="IPR029767">
    <property type="entry name" value="WecB-like"/>
</dbReference>
<keyword evidence="1 4" id="KW-0413">Isomerase</keyword>
<evidence type="ECO:0000259" key="5">
    <source>
        <dbReference type="Pfam" id="PF02350"/>
    </source>
</evidence>
<sequence>MRQIRVVSVIGTRPEAIKMAPLLIELKKHPEIESYLVLTGQHKEMLDQVLESFKIEVDINLHIMKSNQSLTSITADSLTGLEPILQEIKPQIVLVHGDTTTTLAASLAAYYQQVHVGHVEAGLRTGEKYSPYPEEMNRRITGAIADWHFAPTNKAKQHLLKENITEASIIVTGNTAIDALQMTVRPDYTHPLLEKIGNDRFLILTTHRRENVGEGMRGIFKAALELLQTFPDLHIVYPVHKNPKIRAIMEEMVFAHPRLHLTEPLDTIDFHNIAFHSSLILTDSGGIQEEAPSLGVPVLVLREQTERPEGVDAGVLKLVGTDTRLIVESAVQLLTDPIEYEKMTKGINPYGDGKASKRIIDHIINVFKVVQKEEEFAK</sequence>
<keyword evidence="7" id="KW-1185">Reference proteome</keyword>